<accession>Q88D89</accession>
<dbReference type="SUPFAM" id="SSF53756">
    <property type="entry name" value="UDP-Glycosyltransferase/glycogen phosphorylase"/>
    <property type="match status" value="1"/>
</dbReference>
<dbReference type="InterPro" id="IPR001296">
    <property type="entry name" value="Glyco_trans_1"/>
</dbReference>
<feature type="domain" description="Glycosyl transferase family 1" evidence="1">
    <location>
        <begin position="195"/>
        <end position="344"/>
    </location>
</feature>
<gene>
    <name evidence="2" type="ordered locus">PP_4938</name>
</gene>
<keyword evidence="2" id="KW-0808">Transferase</keyword>
<evidence type="ECO:0000313" key="3">
    <source>
        <dbReference type="Proteomes" id="UP000000556"/>
    </source>
</evidence>
<proteinExistence type="predicted"/>
<dbReference type="PANTHER" id="PTHR12526">
    <property type="entry name" value="GLYCOSYLTRANSFERASE"/>
    <property type="match status" value="1"/>
</dbReference>
<dbReference type="STRING" id="160488.PP_4938"/>
<dbReference type="PANTHER" id="PTHR12526:SF637">
    <property type="entry name" value="GLYCOSYLTRANSFERASE EPSF-RELATED"/>
    <property type="match status" value="1"/>
</dbReference>
<dbReference type="PaxDb" id="160488-PP_4938"/>
<dbReference type="OrthoDB" id="9792269at2"/>
<dbReference type="PhylomeDB" id="Q88D89"/>
<reference evidence="2 3" key="2">
    <citation type="journal article" date="2016" name="Environ. Microbiol.">
        <title>The revisited genome of Pseudomonas putida KT2440 enlightens its value as a robust metabolic chassis.</title>
        <authorList>
            <person name="Belda E."/>
            <person name="van Heck R.G."/>
            <person name="Lopez-Sanchez M.J."/>
            <person name="Cruveiller S."/>
            <person name="Barbe V."/>
            <person name="Fraser C."/>
            <person name="Klenk H.P."/>
            <person name="Petersen J."/>
            <person name="Morgat A."/>
            <person name="Nikel P.I."/>
            <person name="Vallenet D."/>
            <person name="Rouy Z."/>
            <person name="Sekowska A."/>
            <person name="Martins Dos Santos V.A."/>
            <person name="de Lorenzo V."/>
            <person name="Danchin A."/>
            <person name="Medigue C."/>
        </authorList>
    </citation>
    <scope>NUCLEOTIDE SEQUENCE [LARGE SCALE GENOMIC DNA]</scope>
    <source>
        <strain evidence="3">ATCC 47054 / DSM 6125 / CFBP 8728 / NCIMB 11950 / KT2440</strain>
    </source>
</reference>
<dbReference type="HOGENOM" id="CLU_760462_0_0_6"/>
<dbReference type="Proteomes" id="UP000000556">
    <property type="component" value="Chromosome"/>
</dbReference>
<dbReference type="eggNOG" id="COG0438">
    <property type="taxonomic scope" value="Bacteria"/>
</dbReference>
<dbReference type="KEGG" id="ppu:PP_4938"/>
<dbReference type="EMBL" id="AE015451">
    <property type="protein sequence ID" value="AAN70505.1"/>
    <property type="molecule type" value="Genomic_DNA"/>
</dbReference>
<evidence type="ECO:0000259" key="1">
    <source>
        <dbReference type="Pfam" id="PF00534"/>
    </source>
</evidence>
<dbReference type="BioCyc" id="PPUT160488:G1G01-5281-MONOMER"/>
<name>Q88D89_PSEPK</name>
<keyword evidence="3" id="KW-1185">Reference proteome</keyword>
<protein>
    <submittedName>
        <fullName evidence="2">Glycosyl transferase</fullName>
    </submittedName>
</protein>
<dbReference type="PATRIC" id="fig|160488.4.peg.5272"/>
<dbReference type="GO" id="GO:0016740">
    <property type="term" value="F:transferase activity"/>
    <property type="evidence" value="ECO:0007669"/>
    <property type="project" value="UniProtKB-KW"/>
</dbReference>
<dbReference type="Gene3D" id="3.40.50.2000">
    <property type="entry name" value="Glycogen Phosphorylase B"/>
    <property type="match status" value="2"/>
</dbReference>
<organism evidence="2 3">
    <name type="scientific">Pseudomonas putida (strain ATCC 47054 / DSM 6125 / CFBP 8728 / NCIMB 11950 / KT2440)</name>
    <dbReference type="NCBI Taxonomy" id="160488"/>
    <lineage>
        <taxon>Bacteria</taxon>
        <taxon>Pseudomonadati</taxon>
        <taxon>Pseudomonadota</taxon>
        <taxon>Gammaproteobacteria</taxon>
        <taxon>Pseudomonadales</taxon>
        <taxon>Pseudomonadaceae</taxon>
        <taxon>Pseudomonas</taxon>
    </lineage>
</organism>
<dbReference type="AlphaFoldDB" id="Q88D89"/>
<sequence length="379" mass="41784">MFNEVAVPPDLSGRGPMNIVNMMWAGGTPYMSIHKVHRQVLSNAGADARISNWLLLGSGLCCGLGSTREWHMPSRALKGRHLWRLLRPWLRMRLRKALAEAGAEVVLLDGIGVARLVLPLLQRIGHVRAKVLFHGKTRLHASDIRLLQSFPSERLSIAAVSQTLAESLERDLGRPVQTLRMALDPLAFVEPLLNRDQARQALKLPQDAEVMLGAVGRLVESKGFEMLIEAFARASARQPGLQLAIIGEGPQHAVLQQRIDALGLAERVHLRGHREDLQQLYRAFDWLLVPSRSEGLGLVVQEAVMADVPVVCSDLEVFREQLRDTGGYLPVADESAWAEAIERCTALSASTIAAKQRQALAPEQAWQAFCSGSQSLLRS</sequence>
<evidence type="ECO:0000313" key="2">
    <source>
        <dbReference type="EMBL" id="AAN70505.1"/>
    </source>
</evidence>
<dbReference type="CAZy" id="GT4">
    <property type="family name" value="Glycosyltransferase Family 4"/>
</dbReference>
<dbReference type="Pfam" id="PF00534">
    <property type="entry name" value="Glycos_transf_1"/>
    <property type="match status" value="1"/>
</dbReference>
<reference evidence="2 3" key="1">
    <citation type="journal article" date="2002" name="Environ. Microbiol.">
        <title>Complete genome sequence and comparative analysis of the metabolically versatile Pseudomonas putida KT2440.</title>
        <authorList>
            <person name="Nelson K.E."/>
            <person name="Weinel C."/>
            <person name="Paulsen I.T."/>
            <person name="Dodson R.J."/>
            <person name="Hilbert H."/>
            <person name="Martins dos Santos V.A."/>
            <person name="Fouts D.E."/>
            <person name="Gill S.R."/>
            <person name="Pop M."/>
            <person name="Holmes M."/>
            <person name="Brinkac L."/>
            <person name="Beanan M."/>
            <person name="DeBoy R.T."/>
            <person name="Daugherty S."/>
            <person name="Kolonay J."/>
            <person name="Madupu R."/>
            <person name="Nelson W."/>
            <person name="White O."/>
            <person name="Peterson J."/>
            <person name="Khouri H."/>
            <person name="Hance I."/>
            <person name="Chris Lee P."/>
            <person name="Holtzapple E."/>
            <person name="Scanlan D."/>
            <person name="Tran K."/>
            <person name="Moazzez A."/>
            <person name="Utterback T."/>
            <person name="Rizzo M."/>
            <person name="Lee K."/>
            <person name="Kosack D."/>
            <person name="Moestl D."/>
            <person name="Wedler H."/>
            <person name="Lauber J."/>
            <person name="Stjepandic D."/>
            <person name="Hoheisel J."/>
            <person name="Straetz M."/>
            <person name="Heim S."/>
            <person name="Kiewitz C."/>
            <person name="Eisen J.A."/>
            <person name="Timmis K.N."/>
            <person name="Dusterhoft A."/>
            <person name="Tummler B."/>
            <person name="Fraser C.M."/>
        </authorList>
    </citation>
    <scope>NUCLEOTIDE SEQUENCE [LARGE SCALE GENOMIC DNA]</scope>
    <source>
        <strain evidence="3">ATCC 47054 / DSM 6125 / CFBP 8728 / NCIMB 11950 / KT2440</strain>
    </source>
</reference>